<organism evidence="1 2">
    <name type="scientific">Colletotrichum simmondsii</name>
    <dbReference type="NCBI Taxonomy" id="703756"/>
    <lineage>
        <taxon>Eukaryota</taxon>
        <taxon>Fungi</taxon>
        <taxon>Dikarya</taxon>
        <taxon>Ascomycota</taxon>
        <taxon>Pezizomycotina</taxon>
        <taxon>Sordariomycetes</taxon>
        <taxon>Hypocreomycetidae</taxon>
        <taxon>Glomerellales</taxon>
        <taxon>Glomerellaceae</taxon>
        <taxon>Colletotrichum</taxon>
        <taxon>Colletotrichum acutatum species complex</taxon>
    </lineage>
</organism>
<dbReference type="Proteomes" id="UP000070328">
    <property type="component" value="Unassembled WGS sequence"/>
</dbReference>
<reference evidence="1 2" key="1">
    <citation type="submission" date="2014-02" db="EMBL/GenBank/DDBJ databases">
        <title>The genome sequence of Colletotrichum simmondsii CBS122122.</title>
        <authorList>
            <person name="Baroncelli R."/>
            <person name="Thon M.R."/>
        </authorList>
    </citation>
    <scope>NUCLEOTIDE SEQUENCE [LARGE SCALE GENOMIC DNA]</scope>
    <source>
        <strain evidence="1 2">CBS122122</strain>
    </source>
</reference>
<evidence type="ECO:0000313" key="2">
    <source>
        <dbReference type="Proteomes" id="UP000070328"/>
    </source>
</evidence>
<accession>A0A135S0X3</accession>
<gene>
    <name evidence="1" type="ORF">CSIM01_06307</name>
</gene>
<name>A0A135S0X3_9PEZI</name>
<dbReference type="AlphaFoldDB" id="A0A135S0X3"/>
<comment type="caution">
    <text evidence="1">The sequence shown here is derived from an EMBL/GenBank/DDBJ whole genome shotgun (WGS) entry which is preliminary data.</text>
</comment>
<proteinExistence type="predicted"/>
<sequence length="99" mass="10309">MASAITPSSSSSYLAAHGQPIRRSTAGAYSNGIPLTLGIIDPEYLVVAKAINADKISAIANPPTITRDVAGIEQDSQRILELWIGQAAGHSMSTTRNGC</sequence>
<protein>
    <submittedName>
        <fullName evidence="1">Uncharacterized protein</fullName>
    </submittedName>
</protein>
<dbReference type="EMBL" id="JFBX01000750">
    <property type="protein sequence ID" value="KXH29574.1"/>
    <property type="molecule type" value="Genomic_DNA"/>
</dbReference>
<keyword evidence="2" id="KW-1185">Reference proteome</keyword>
<evidence type="ECO:0000313" key="1">
    <source>
        <dbReference type="EMBL" id="KXH29574.1"/>
    </source>
</evidence>